<evidence type="ECO:0000313" key="3">
    <source>
        <dbReference type="Proteomes" id="UP000620064"/>
    </source>
</evidence>
<evidence type="ECO:0000256" key="1">
    <source>
        <dbReference type="SAM" id="SignalP"/>
    </source>
</evidence>
<gene>
    <name evidence="2" type="ORF">GCM10010992_19940</name>
</gene>
<dbReference type="Proteomes" id="UP000620064">
    <property type="component" value="Unassembled WGS sequence"/>
</dbReference>
<feature type="signal peptide" evidence="1">
    <location>
        <begin position="1"/>
        <end position="20"/>
    </location>
</feature>
<keyword evidence="3" id="KW-1185">Reference proteome</keyword>
<feature type="chain" id="PRO_5045472847" evidence="1">
    <location>
        <begin position="21"/>
        <end position="165"/>
    </location>
</feature>
<comment type="caution">
    <text evidence="2">The sequence shown here is derived from an EMBL/GenBank/DDBJ whole genome shotgun (WGS) entry which is preliminary data.</text>
</comment>
<dbReference type="EMBL" id="BMLV01000004">
    <property type="protein sequence ID" value="GGP05098.1"/>
    <property type="molecule type" value="Genomic_DNA"/>
</dbReference>
<proteinExistence type="predicted"/>
<accession>A0ABQ2NJQ8</accession>
<dbReference type="RefSeq" id="WP_188617967.1">
    <property type="nucleotide sequence ID" value="NZ_BMLV01000004.1"/>
</dbReference>
<protein>
    <submittedName>
        <fullName evidence="2">Uncharacterized protein</fullName>
    </submittedName>
</protein>
<organism evidence="2 3">
    <name type="scientific">Cloacibacterium rupense</name>
    <dbReference type="NCBI Taxonomy" id="517423"/>
    <lineage>
        <taxon>Bacteria</taxon>
        <taxon>Pseudomonadati</taxon>
        <taxon>Bacteroidota</taxon>
        <taxon>Flavobacteriia</taxon>
        <taxon>Flavobacteriales</taxon>
        <taxon>Weeksellaceae</taxon>
    </lineage>
</organism>
<sequence>MKNVKTLFFFLFFLPFVIFGQETVYTTLTTNAGEVKIPGEWKQHNTMDDSGQTYLSNQEHVIIAIARNPQKAYPFYKSTYSDFENVKAFYQWDPDYRRENHYKTQHLKDNTELQYVIWKYHDGKLDNIFLFGVSKKDFLNLMVYTDKWSEEEQIKFLENLFKLNK</sequence>
<evidence type="ECO:0000313" key="2">
    <source>
        <dbReference type="EMBL" id="GGP05098.1"/>
    </source>
</evidence>
<name>A0ABQ2NJQ8_9FLAO</name>
<reference evidence="3" key="1">
    <citation type="journal article" date="2019" name="Int. J. Syst. Evol. Microbiol.">
        <title>The Global Catalogue of Microorganisms (GCM) 10K type strain sequencing project: providing services to taxonomists for standard genome sequencing and annotation.</title>
        <authorList>
            <consortium name="The Broad Institute Genomics Platform"/>
            <consortium name="The Broad Institute Genome Sequencing Center for Infectious Disease"/>
            <person name="Wu L."/>
            <person name="Ma J."/>
        </authorList>
    </citation>
    <scope>NUCLEOTIDE SEQUENCE [LARGE SCALE GENOMIC DNA]</scope>
    <source>
        <strain evidence="3">CGMCC 1.7656</strain>
    </source>
</reference>
<keyword evidence="1" id="KW-0732">Signal</keyword>